<comment type="caution">
    <text evidence="2">The sequence shown here is derived from an EMBL/GenBank/DDBJ whole genome shotgun (WGS) entry which is preliminary data.</text>
</comment>
<dbReference type="EMBL" id="JACBYR010000001">
    <property type="protein sequence ID" value="NYE82948.1"/>
    <property type="molecule type" value="Genomic_DNA"/>
</dbReference>
<accession>A0A7Y9LNA1</accession>
<organism evidence="2 3">
    <name type="scientific">Pigmentiphaga litoralis</name>
    <dbReference type="NCBI Taxonomy" id="516702"/>
    <lineage>
        <taxon>Bacteria</taxon>
        <taxon>Pseudomonadati</taxon>
        <taxon>Pseudomonadota</taxon>
        <taxon>Betaproteobacteria</taxon>
        <taxon>Burkholderiales</taxon>
        <taxon>Alcaligenaceae</taxon>
        <taxon>Pigmentiphaga</taxon>
    </lineage>
</organism>
<feature type="region of interest" description="Disordered" evidence="1">
    <location>
        <begin position="1"/>
        <end position="59"/>
    </location>
</feature>
<evidence type="ECO:0000313" key="2">
    <source>
        <dbReference type="EMBL" id="NYE82948.1"/>
    </source>
</evidence>
<evidence type="ECO:0000256" key="1">
    <source>
        <dbReference type="SAM" id="MobiDB-lite"/>
    </source>
</evidence>
<sequence length="59" mass="6275">MQADTQNTSANNDPDSATQGTHAEPVINKRPNDPNWLGVGSESDGDASQQTPAQTHKKD</sequence>
<reference evidence="2 3" key="1">
    <citation type="submission" date="2020-07" db="EMBL/GenBank/DDBJ databases">
        <title>Genomic Encyclopedia of Type Strains, Phase IV (KMG-V): Genome sequencing to study the core and pangenomes of soil and plant-associated prokaryotes.</title>
        <authorList>
            <person name="Whitman W."/>
        </authorList>
    </citation>
    <scope>NUCLEOTIDE SEQUENCE [LARGE SCALE GENOMIC DNA]</scope>
    <source>
        <strain evidence="2 3">SAS40</strain>
    </source>
</reference>
<dbReference type="AlphaFoldDB" id="A0A7Y9LNA1"/>
<proteinExistence type="predicted"/>
<keyword evidence="3" id="KW-1185">Reference proteome</keyword>
<feature type="compositionally biased region" description="Polar residues" evidence="1">
    <location>
        <begin position="46"/>
        <end position="59"/>
    </location>
</feature>
<feature type="compositionally biased region" description="Polar residues" evidence="1">
    <location>
        <begin position="1"/>
        <end position="21"/>
    </location>
</feature>
<dbReference type="Proteomes" id="UP000542125">
    <property type="component" value="Unassembled WGS sequence"/>
</dbReference>
<name>A0A7Y9LNA1_9BURK</name>
<gene>
    <name evidence="2" type="ORF">FHW18_002219</name>
</gene>
<protein>
    <submittedName>
        <fullName evidence="2">Uncharacterized protein</fullName>
    </submittedName>
</protein>
<dbReference type="RefSeq" id="WP_179586229.1">
    <property type="nucleotide sequence ID" value="NZ_JACBYR010000001.1"/>
</dbReference>
<evidence type="ECO:0000313" key="3">
    <source>
        <dbReference type="Proteomes" id="UP000542125"/>
    </source>
</evidence>